<dbReference type="Pfam" id="PF00465">
    <property type="entry name" value="Fe-ADH"/>
    <property type="match status" value="1"/>
</dbReference>
<evidence type="ECO:0000259" key="4">
    <source>
        <dbReference type="Pfam" id="PF00465"/>
    </source>
</evidence>
<gene>
    <name evidence="6" type="ORF">O4220_12810</name>
</gene>
<evidence type="ECO:0000313" key="6">
    <source>
        <dbReference type="EMBL" id="MCZ4519397.1"/>
    </source>
</evidence>
<dbReference type="InterPro" id="IPR039697">
    <property type="entry name" value="Alcohol_dehydrogenase_Fe"/>
</dbReference>
<sequence length="352" mass="36013">MSFDHATLGQRVMFANGGAMANIAVAVESLGGARVLLVSDSFVAEFADEVADRVPVVARISEIVQHVPVGNGEAAVALVRNEAADVVVCIGGGSATGLAKYVARDTGIPIVAVPTTFAGSEATNVWGQTEGDRKTTGSHPDVLPRTVIYDSALFASLPGPLAVASGLNAVAHAVDGFWAPKADPINAALGTEGLRALVPGLRGIALDAGDLEAREATIYGAYLAAVAFASAGSGLHHKICHVLGGAFGLSHADTHAVVLPYVMDFNGSVATDAAQRVSDALGGVQAARGLYELRRELGVVDSLHELGMTEDGIEHAVDRVLELVPPTNPRPVDRDSLQVLIGAAWAGSPVGG</sequence>
<evidence type="ECO:0000259" key="5">
    <source>
        <dbReference type="Pfam" id="PF25137"/>
    </source>
</evidence>
<dbReference type="InterPro" id="IPR001670">
    <property type="entry name" value="ADH_Fe/GldA"/>
</dbReference>
<dbReference type="Gene3D" id="1.20.1090.10">
    <property type="entry name" value="Dehydroquinate synthase-like - alpha domain"/>
    <property type="match status" value="1"/>
</dbReference>
<protein>
    <submittedName>
        <fullName evidence="6">Maleylacetate reductase</fullName>
    </submittedName>
</protein>
<feature type="domain" description="Fe-containing alcohol dehydrogenase-like C-terminal" evidence="5">
    <location>
        <begin position="163"/>
        <end position="344"/>
    </location>
</feature>
<keyword evidence="3" id="KW-0520">NAD</keyword>
<comment type="similarity">
    <text evidence="1">Belongs to the iron-containing alcohol dehydrogenase family.</text>
</comment>
<dbReference type="InterPro" id="IPR056798">
    <property type="entry name" value="ADH_Fe_C"/>
</dbReference>
<comment type="caution">
    <text evidence="6">The sequence shown here is derived from an EMBL/GenBank/DDBJ whole genome shotgun (WGS) entry which is preliminary data.</text>
</comment>
<dbReference type="InterPro" id="IPR034786">
    <property type="entry name" value="MAR"/>
</dbReference>
<evidence type="ECO:0000313" key="7">
    <source>
        <dbReference type="Proteomes" id="UP001081071"/>
    </source>
</evidence>
<dbReference type="PANTHER" id="PTHR11496">
    <property type="entry name" value="ALCOHOL DEHYDROGENASE"/>
    <property type="match status" value="1"/>
</dbReference>
<dbReference type="SUPFAM" id="SSF56796">
    <property type="entry name" value="Dehydroquinate synthase-like"/>
    <property type="match status" value="1"/>
</dbReference>
<organism evidence="6 7">
    <name type="scientific">Rhodococcus ruber</name>
    <dbReference type="NCBI Taxonomy" id="1830"/>
    <lineage>
        <taxon>Bacteria</taxon>
        <taxon>Bacillati</taxon>
        <taxon>Actinomycetota</taxon>
        <taxon>Actinomycetes</taxon>
        <taxon>Mycobacteriales</taxon>
        <taxon>Nocardiaceae</taxon>
        <taxon>Rhodococcus</taxon>
    </lineage>
</organism>
<keyword evidence="7" id="KW-1185">Reference proteome</keyword>
<dbReference type="EMBL" id="JAPWIJ010000005">
    <property type="protein sequence ID" value="MCZ4519397.1"/>
    <property type="molecule type" value="Genomic_DNA"/>
</dbReference>
<name>A0ABT4MEH7_9NOCA</name>
<dbReference type="RefSeq" id="WP_269604760.1">
    <property type="nucleotide sequence ID" value="NZ_JAPWIJ010000005.1"/>
</dbReference>
<proteinExistence type="inferred from homology"/>
<dbReference type="Pfam" id="PF25137">
    <property type="entry name" value="ADH_Fe_C"/>
    <property type="match status" value="1"/>
</dbReference>
<evidence type="ECO:0000256" key="2">
    <source>
        <dbReference type="ARBA" id="ARBA00023002"/>
    </source>
</evidence>
<dbReference type="Gene3D" id="3.40.50.1970">
    <property type="match status" value="1"/>
</dbReference>
<evidence type="ECO:0000256" key="3">
    <source>
        <dbReference type="ARBA" id="ARBA00023027"/>
    </source>
</evidence>
<keyword evidence="2" id="KW-0560">Oxidoreductase</keyword>
<dbReference type="PANTHER" id="PTHR11496:SF102">
    <property type="entry name" value="ALCOHOL DEHYDROGENASE 4"/>
    <property type="match status" value="1"/>
</dbReference>
<dbReference type="Proteomes" id="UP001081071">
    <property type="component" value="Unassembled WGS sequence"/>
</dbReference>
<dbReference type="CDD" id="cd08177">
    <property type="entry name" value="MAR"/>
    <property type="match status" value="1"/>
</dbReference>
<reference evidence="6" key="1">
    <citation type="submission" date="2022-12" db="EMBL/GenBank/DDBJ databases">
        <authorList>
            <person name="Krivoruchko A.V."/>
            <person name="Elkin A."/>
        </authorList>
    </citation>
    <scope>NUCLEOTIDE SEQUENCE</scope>
    <source>
        <strain evidence="6">IEGM 1391</strain>
    </source>
</reference>
<feature type="domain" description="Alcohol dehydrogenase iron-type/glycerol dehydrogenase GldA" evidence="4">
    <location>
        <begin position="16"/>
        <end position="150"/>
    </location>
</feature>
<accession>A0ABT4MEH7</accession>
<evidence type="ECO:0000256" key="1">
    <source>
        <dbReference type="ARBA" id="ARBA00007358"/>
    </source>
</evidence>